<keyword evidence="2" id="KW-1185">Reference proteome</keyword>
<proteinExistence type="predicted"/>
<reference evidence="1" key="1">
    <citation type="journal article" date="2013" name="Nature">
        <title>The genomes of four tapeworm species reveal adaptations to parasitism.</title>
        <authorList>
            <person name="Tsai I.J."/>
            <person name="Zarowiecki M."/>
            <person name="Holroyd N."/>
            <person name="Garciarrubio A."/>
            <person name="Sanchez-Flores A."/>
            <person name="Brooks K.L."/>
            <person name="Tracey A."/>
            <person name="Bobes R.J."/>
            <person name="Fragoso G."/>
            <person name="Sciutto E."/>
            <person name="Aslett M."/>
            <person name="Beasley H."/>
            <person name="Bennett H.M."/>
            <person name="Cai J."/>
            <person name="Camicia F."/>
            <person name="Clark R."/>
            <person name="Cucher M."/>
            <person name="De Silva N."/>
            <person name="Day T.A."/>
            <person name="Deplazes P."/>
            <person name="Estrada K."/>
            <person name="Fernandez C."/>
            <person name="Holland P.W."/>
            <person name="Hou J."/>
            <person name="Hu S."/>
            <person name="Huckvale T."/>
            <person name="Hung S.S."/>
            <person name="Kamenetzky L."/>
            <person name="Keane J.A."/>
            <person name="Kiss F."/>
            <person name="Koziol U."/>
            <person name="Lambert O."/>
            <person name="Liu K."/>
            <person name="Luo X."/>
            <person name="Luo Y."/>
            <person name="Macchiaroli N."/>
            <person name="Nichol S."/>
            <person name="Paps J."/>
            <person name="Parkinson J."/>
            <person name="Pouchkina-Stantcheva N."/>
            <person name="Riddiford N."/>
            <person name="Rosenzvit M."/>
            <person name="Salinas G."/>
            <person name="Wasmuth J.D."/>
            <person name="Zamanian M."/>
            <person name="Zheng Y."/>
            <person name="Cai X."/>
            <person name="Soberon X."/>
            <person name="Olson P.D."/>
            <person name="Laclette J.P."/>
            <person name="Brehm K."/>
            <person name="Berriman M."/>
            <person name="Garciarrubio A."/>
            <person name="Bobes R.J."/>
            <person name="Fragoso G."/>
            <person name="Sanchez-Flores A."/>
            <person name="Estrada K."/>
            <person name="Cevallos M.A."/>
            <person name="Morett E."/>
            <person name="Gonzalez V."/>
            <person name="Portillo T."/>
            <person name="Ochoa-Leyva A."/>
            <person name="Jose M.V."/>
            <person name="Sciutto E."/>
            <person name="Landa A."/>
            <person name="Jimenez L."/>
            <person name="Valdes V."/>
            <person name="Carrero J.C."/>
            <person name="Larralde C."/>
            <person name="Morales-Montor J."/>
            <person name="Limon-Lason J."/>
            <person name="Soberon X."/>
            <person name="Laclette J.P."/>
        </authorList>
    </citation>
    <scope>NUCLEOTIDE SEQUENCE [LARGE SCALE GENOMIC DNA]</scope>
</reference>
<keyword evidence="1" id="KW-0548">Nucleotidyltransferase</keyword>
<reference evidence="1" key="2">
    <citation type="submission" date="2015-11" db="EMBL/GenBank/DDBJ databases">
        <authorList>
            <person name="Zhang Y."/>
            <person name="Guo Z."/>
        </authorList>
    </citation>
    <scope>NUCLEOTIDE SEQUENCE</scope>
</reference>
<name>A0A0S4MMB4_ECHMU</name>
<dbReference type="GO" id="GO:0003964">
    <property type="term" value="F:RNA-directed DNA polymerase activity"/>
    <property type="evidence" value="ECO:0007669"/>
    <property type="project" value="UniProtKB-KW"/>
</dbReference>
<sequence>MKRQGLLTVPCYNICKRRPNLTSPCRGPPRYTPQSDNPSFFLLYSLPNGSVHCRKPQTNWKDVHAARSITHLQVGLGLFHSLADYLQQKEWKCSFCGGCLLHLPRHASAALSLPREDIDDIFNIPLRATVILLSNLDCLGAHPIHATDSRGKELRRLLVRVLMYALGRGNPTWRTTSILVGSPINRGDREEHSSLLSGLTFRNRRTAEDFCL</sequence>
<accession>A0A0S4MMB4</accession>
<dbReference type="EMBL" id="LN902850">
    <property type="protein sequence ID" value="CUT99873.1"/>
    <property type="molecule type" value="Genomic_DNA"/>
</dbReference>
<dbReference type="AlphaFoldDB" id="A0A0S4MMB4"/>
<evidence type="ECO:0000313" key="1">
    <source>
        <dbReference type="EMBL" id="CUT99873.1"/>
    </source>
</evidence>
<evidence type="ECO:0000313" key="2">
    <source>
        <dbReference type="Proteomes" id="UP000017246"/>
    </source>
</evidence>
<dbReference type="Proteomes" id="UP000017246">
    <property type="component" value="Unassembled WGS sequence"/>
</dbReference>
<keyword evidence="1" id="KW-0695">RNA-directed DNA polymerase</keyword>
<organism evidence="1 2">
    <name type="scientific">Echinococcus multilocularis</name>
    <name type="common">Fox tapeworm</name>
    <dbReference type="NCBI Taxonomy" id="6211"/>
    <lineage>
        <taxon>Eukaryota</taxon>
        <taxon>Metazoa</taxon>
        <taxon>Spiralia</taxon>
        <taxon>Lophotrochozoa</taxon>
        <taxon>Platyhelminthes</taxon>
        <taxon>Cestoda</taxon>
        <taxon>Eucestoda</taxon>
        <taxon>Cyclophyllidea</taxon>
        <taxon>Taeniidae</taxon>
        <taxon>Echinococcus</taxon>
    </lineage>
</organism>
<keyword evidence="1" id="KW-0808">Transferase</keyword>
<protein>
    <submittedName>
        <fullName evidence="1">RNA directed DNA polymerase (Reverse transcriptase)</fullName>
    </submittedName>
</protein>